<name>A0A918FNU0_9ACTN</name>
<sequence>MANPNQNARDHSGRYVPTITTAEKTARALELHRDGWTYQAIADELGYSHRSNVRKVIRAAVRDVIKGPAEQLLALHMDRLENLYEIAMEVAEADHVVVSHGKVVTMPDPETGEEKPLKDNGPTLAALREARTTLESFRKLVGLDAEQKINVSGGVRYEVVGINPEDLT</sequence>
<gene>
    <name evidence="1" type="ORF">GCM10010251_92710</name>
</gene>
<dbReference type="AlphaFoldDB" id="A0A918FNU0"/>
<keyword evidence="2" id="KW-1185">Reference proteome</keyword>
<comment type="caution">
    <text evidence="1">The sequence shown here is derived from an EMBL/GenBank/DDBJ whole genome shotgun (WGS) entry which is preliminary data.</text>
</comment>
<dbReference type="Proteomes" id="UP000658320">
    <property type="component" value="Unassembled WGS sequence"/>
</dbReference>
<reference evidence="1" key="1">
    <citation type="journal article" date="2014" name="Int. J. Syst. Evol. Microbiol.">
        <title>Complete genome sequence of Corynebacterium casei LMG S-19264T (=DSM 44701T), isolated from a smear-ripened cheese.</title>
        <authorList>
            <consortium name="US DOE Joint Genome Institute (JGI-PGF)"/>
            <person name="Walter F."/>
            <person name="Albersmeier A."/>
            <person name="Kalinowski J."/>
            <person name="Ruckert C."/>
        </authorList>
    </citation>
    <scope>NUCLEOTIDE SEQUENCE</scope>
    <source>
        <strain evidence="1">JCM 4346</strain>
    </source>
</reference>
<accession>A0A918FNU0</accession>
<evidence type="ECO:0000313" key="2">
    <source>
        <dbReference type="Proteomes" id="UP000658320"/>
    </source>
</evidence>
<evidence type="ECO:0008006" key="3">
    <source>
        <dbReference type="Google" id="ProtNLM"/>
    </source>
</evidence>
<evidence type="ECO:0000313" key="1">
    <source>
        <dbReference type="EMBL" id="GGR61375.1"/>
    </source>
</evidence>
<reference evidence="1" key="2">
    <citation type="submission" date="2020-09" db="EMBL/GenBank/DDBJ databases">
        <authorList>
            <person name="Sun Q."/>
            <person name="Ohkuma M."/>
        </authorList>
    </citation>
    <scope>NUCLEOTIDE SEQUENCE</scope>
    <source>
        <strain evidence="1">JCM 4346</strain>
    </source>
</reference>
<dbReference type="EMBL" id="BMSX01000041">
    <property type="protein sequence ID" value="GGR61375.1"/>
    <property type="molecule type" value="Genomic_DNA"/>
</dbReference>
<dbReference type="RefSeq" id="WP_189944076.1">
    <property type="nucleotide sequence ID" value="NZ_BMSX01000041.1"/>
</dbReference>
<protein>
    <recommendedName>
        <fullName evidence="3">Helix-turn-helix DNA binding domain protein</fullName>
    </recommendedName>
</protein>
<organism evidence="1 2">
    <name type="scientific">Streptomyces aurantiogriseus</name>
    <dbReference type="NCBI Taxonomy" id="66870"/>
    <lineage>
        <taxon>Bacteria</taxon>
        <taxon>Bacillati</taxon>
        <taxon>Actinomycetota</taxon>
        <taxon>Actinomycetes</taxon>
        <taxon>Kitasatosporales</taxon>
        <taxon>Streptomycetaceae</taxon>
        <taxon>Streptomyces</taxon>
    </lineage>
</organism>
<proteinExistence type="predicted"/>